<dbReference type="InterPro" id="IPR003347">
    <property type="entry name" value="JmjC_dom"/>
</dbReference>
<dbReference type="Pfam" id="PF02373">
    <property type="entry name" value="JmjC"/>
    <property type="match status" value="1"/>
</dbReference>
<keyword evidence="7" id="KW-0408">Iron</keyword>
<dbReference type="Pfam" id="PF05964">
    <property type="entry name" value="FYRN"/>
    <property type="match status" value="1"/>
</dbReference>
<dbReference type="Pfam" id="PF02375">
    <property type="entry name" value="JmjN"/>
    <property type="match status" value="1"/>
</dbReference>
<evidence type="ECO:0000256" key="6">
    <source>
        <dbReference type="ARBA" id="ARBA00023002"/>
    </source>
</evidence>
<evidence type="ECO:0000256" key="2">
    <source>
        <dbReference type="ARBA" id="ARBA00004123"/>
    </source>
</evidence>
<keyword evidence="14" id="KW-1185">Reference proteome</keyword>
<evidence type="ECO:0000256" key="7">
    <source>
        <dbReference type="ARBA" id="ARBA00023004"/>
    </source>
</evidence>
<comment type="cofactor">
    <cofactor evidence="1">
        <name>Fe(2+)</name>
        <dbReference type="ChEBI" id="CHEBI:29033"/>
    </cofactor>
</comment>
<dbReference type="FunFam" id="2.60.120.650:FF:000062">
    <property type="entry name" value="Probable inactive lysine-specific demethylase JMJ19"/>
    <property type="match status" value="1"/>
</dbReference>
<evidence type="ECO:0000256" key="8">
    <source>
        <dbReference type="ARBA" id="ARBA00023015"/>
    </source>
</evidence>
<comment type="caution">
    <text evidence="13">The sequence shown here is derived from an EMBL/GenBank/DDBJ whole genome shotgun (WGS) entry which is preliminary data.</text>
</comment>
<dbReference type="InterPro" id="IPR003349">
    <property type="entry name" value="JmjN"/>
</dbReference>
<dbReference type="Gene3D" id="3.30.160.360">
    <property type="match status" value="1"/>
</dbReference>
<dbReference type="SMART" id="SM00541">
    <property type="entry name" value="FYRN"/>
    <property type="match status" value="1"/>
</dbReference>
<gene>
    <name evidence="13" type="ORF">GIB67_026836</name>
</gene>
<keyword evidence="9" id="KW-0804">Transcription</keyword>
<dbReference type="PROSITE" id="PS51184">
    <property type="entry name" value="JMJC"/>
    <property type="match status" value="1"/>
</dbReference>
<keyword evidence="5" id="KW-0223">Dioxygenase</keyword>
<dbReference type="Proteomes" id="UP000541444">
    <property type="component" value="Unassembled WGS sequence"/>
</dbReference>
<evidence type="ECO:0000313" key="14">
    <source>
        <dbReference type="Proteomes" id="UP000541444"/>
    </source>
</evidence>
<dbReference type="GO" id="GO:0005634">
    <property type="term" value="C:nucleus"/>
    <property type="evidence" value="ECO:0007669"/>
    <property type="project" value="UniProtKB-SubCell"/>
</dbReference>
<dbReference type="PROSITE" id="PS51183">
    <property type="entry name" value="JMJN"/>
    <property type="match status" value="1"/>
</dbReference>
<dbReference type="PROSITE" id="PS51542">
    <property type="entry name" value="FYRN"/>
    <property type="match status" value="1"/>
</dbReference>
<dbReference type="EMBL" id="JACGCM010001723">
    <property type="protein sequence ID" value="KAF6150915.1"/>
    <property type="molecule type" value="Genomic_DNA"/>
</dbReference>
<dbReference type="InterPro" id="IPR003889">
    <property type="entry name" value="FYrich_C"/>
</dbReference>
<dbReference type="InterPro" id="IPR004198">
    <property type="entry name" value="Znf_C5HC2"/>
</dbReference>
<evidence type="ECO:0000256" key="5">
    <source>
        <dbReference type="ARBA" id="ARBA00022964"/>
    </source>
</evidence>
<evidence type="ECO:0000259" key="12">
    <source>
        <dbReference type="PROSITE" id="PS51184"/>
    </source>
</evidence>
<keyword evidence="10" id="KW-0539">Nucleus</keyword>
<proteinExistence type="predicted"/>
<evidence type="ECO:0008006" key="15">
    <source>
        <dbReference type="Google" id="ProtNLM"/>
    </source>
</evidence>
<dbReference type="Pfam" id="PF02928">
    <property type="entry name" value="zf-C5HC2"/>
    <property type="match status" value="1"/>
</dbReference>
<accession>A0A7J7M7Q9</accession>
<evidence type="ECO:0000256" key="4">
    <source>
        <dbReference type="ARBA" id="ARBA00022853"/>
    </source>
</evidence>
<evidence type="ECO:0000256" key="3">
    <source>
        <dbReference type="ARBA" id="ARBA00022723"/>
    </source>
</evidence>
<dbReference type="GO" id="GO:0000785">
    <property type="term" value="C:chromatin"/>
    <property type="evidence" value="ECO:0007669"/>
    <property type="project" value="TreeGrafter"/>
</dbReference>
<dbReference type="PANTHER" id="PTHR10694">
    <property type="entry name" value="LYSINE-SPECIFIC DEMETHYLASE"/>
    <property type="match status" value="1"/>
</dbReference>
<dbReference type="Pfam" id="PF05965">
    <property type="entry name" value="FYRC"/>
    <property type="match status" value="1"/>
</dbReference>
<name>A0A7J7M7Q9_9MAGN</name>
<dbReference type="SMART" id="SM00542">
    <property type="entry name" value="FYRC"/>
    <property type="match status" value="1"/>
</dbReference>
<keyword evidence="6" id="KW-0560">Oxidoreductase</keyword>
<dbReference type="SUPFAM" id="SSF51197">
    <property type="entry name" value="Clavaminate synthase-like"/>
    <property type="match status" value="1"/>
</dbReference>
<dbReference type="SMART" id="SM00545">
    <property type="entry name" value="JmjN"/>
    <property type="match status" value="1"/>
</dbReference>
<dbReference type="GO" id="GO:0045814">
    <property type="term" value="P:negative regulation of gene expression, epigenetic"/>
    <property type="evidence" value="ECO:0007669"/>
    <property type="project" value="UniProtKB-ARBA"/>
</dbReference>
<dbReference type="SMART" id="SM00558">
    <property type="entry name" value="JmjC"/>
    <property type="match status" value="1"/>
</dbReference>
<dbReference type="InterPro" id="IPR003888">
    <property type="entry name" value="FYrich_N"/>
</dbReference>
<keyword evidence="3" id="KW-0479">Metal-binding</keyword>
<dbReference type="GO" id="GO:0034647">
    <property type="term" value="F:histone H3K4me/H3K4me2/H3K4me3 demethylase activity"/>
    <property type="evidence" value="ECO:0007669"/>
    <property type="project" value="TreeGrafter"/>
</dbReference>
<dbReference type="PROSITE" id="PS51543">
    <property type="entry name" value="FYRC"/>
    <property type="match status" value="1"/>
</dbReference>
<keyword evidence="4" id="KW-0156">Chromatin regulator</keyword>
<dbReference type="FunFam" id="3.30.160.360:FF:000005">
    <property type="entry name" value="Putative lysine-specific demethylase JMJ16"/>
    <property type="match status" value="1"/>
</dbReference>
<comment type="subcellular location">
    <subcellularLocation>
        <location evidence="2">Nucleus</location>
    </subcellularLocation>
</comment>
<feature type="domain" description="JmjC" evidence="12">
    <location>
        <begin position="323"/>
        <end position="489"/>
    </location>
</feature>
<keyword evidence="8" id="KW-0805">Transcription regulation</keyword>
<organism evidence="13 14">
    <name type="scientific">Kingdonia uniflora</name>
    <dbReference type="NCBI Taxonomy" id="39325"/>
    <lineage>
        <taxon>Eukaryota</taxon>
        <taxon>Viridiplantae</taxon>
        <taxon>Streptophyta</taxon>
        <taxon>Embryophyta</taxon>
        <taxon>Tracheophyta</taxon>
        <taxon>Spermatophyta</taxon>
        <taxon>Magnoliopsida</taxon>
        <taxon>Ranunculales</taxon>
        <taxon>Circaeasteraceae</taxon>
        <taxon>Kingdonia</taxon>
    </lineage>
</organism>
<evidence type="ECO:0000256" key="9">
    <source>
        <dbReference type="ARBA" id="ARBA00023163"/>
    </source>
</evidence>
<evidence type="ECO:0000256" key="1">
    <source>
        <dbReference type="ARBA" id="ARBA00001954"/>
    </source>
</evidence>
<evidence type="ECO:0000256" key="10">
    <source>
        <dbReference type="ARBA" id="ARBA00023242"/>
    </source>
</evidence>
<dbReference type="AlphaFoldDB" id="A0A7J7M7Q9"/>
<dbReference type="GO" id="GO:0046872">
    <property type="term" value="F:metal ion binding"/>
    <property type="evidence" value="ECO:0007669"/>
    <property type="project" value="UniProtKB-KW"/>
</dbReference>
<sequence>MGAECFRAFVKEEKVEITSVPPGFVSLTAFTLKKVDNSEDMMKCMAFAFTPGSQPVQMDAECNVRNNLNLKTSFRHRPWINYEVNNSSEDCDSDQFSQDDTPIPLPKGVIRGCLECSTCQKVVAKWRPEGASRHTLEEAPVFYPTDEEFVDTLKYIASIRAKAEKYGICRIVPPSSWNPPCPLKESSVWENSKFSTRIQHIDKLQNRVSELKVSKASDSPKQKKRKYDLEYESGQFGFEPGPQFTLDAFEKYTNDFKGQYFSDGIGVNQEPSIEDIEGEYWRIVEKPTEEVEVLYGVDIETGLFGSGFPKVVSPVDTCSYAEKYLTSGWNLNNLPRLPGSMLSFESSNISGVLVPWLYVGMCFSSFCWHVEDHHLYSLNYMHWGAPKVWYGVPGGDSSKLEETMKKHLPDLFEKQPDLLHKFVTQLSPSILISEGVPVYRCVQNPREFILTFPRAYHSGFNCGFNCAEAVNVAPLDWLPYGQNAIELYREQARKTTISHDKLLLEAAREAVKAHWEIHLLRKDTLDNIRWKGVCGKDGILTNELKARVKMEHTRMGYLCTSSVKIKMDKSFDTTIEKECVICLYDLHLSAVFCRCSPKRFACLNHAKQLCSCAWSEKTFLYRYIIEEFNVLVEALEGKLSAIYKWAKLDLGLTLSSHVSKDCPKLPGAVGKSIDSTGFLYGRSRRFDQEMKAPLVNSTWTEADKLFPQKNKHPVSVFSTEDLISISLDSNNLSSPTCPISQEDTSYSKPPGFSNLVSGNALSNSVQVNKTLHTEETSYSMSFSNSVEVKPEENMYLSSGNGSAIHLRDGEANVSPQNVKVENHDKREKCMDEKLTISSNELVGSIPQNLSCKVGPSRLSFEKPVKDAFSKKETTYLKIGNTRKKPKHLQGRSFNVEALDFGVMLSGRYWSSSRAIFPKGFKSRVSYLSVLDPTATCFYISEILHAGLLRPLFMVRMEICLNEIFVNISITKCWDLVRERVNLEIKKQQNLGRVGLPPLQSPDSVDGIEMFGFSSPAIIQGIEAMDLNRVCTEYWKSRMLLNDVNHLKKYKKSISSSPAQLSLTLKGLFKKANQEELQSLHEILSSDALTITDRELVTDLLSEEIQNR</sequence>
<evidence type="ECO:0000313" key="13">
    <source>
        <dbReference type="EMBL" id="KAF6150915.1"/>
    </source>
</evidence>
<protein>
    <recommendedName>
        <fullName evidence="15">Lysine-specific demethylase JMJ16</fullName>
    </recommendedName>
</protein>
<reference evidence="13 14" key="1">
    <citation type="journal article" date="2020" name="IScience">
        <title>Genome Sequencing of the Endangered Kingdonia uniflora (Circaeasteraceae, Ranunculales) Reveals Potential Mechanisms of Evolutionary Specialization.</title>
        <authorList>
            <person name="Sun Y."/>
            <person name="Deng T."/>
            <person name="Zhang A."/>
            <person name="Moore M.J."/>
            <person name="Landis J.B."/>
            <person name="Lin N."/>
            <person name="Zhang H."/>
            <person name="Zhang X."/>
            <person name="Huang J."/>
            <person name="Zhang X."/>
            <person name="Sun H."/>
            <person name="Wang H."/>
        </authorList>
    </citation>
    <scope>NUCLEOTIDE SEQUENCE [LARGE SCALE GENOMIC DNA]</scope>
    <source>
        <strain evidence="13">TB1705</strain>
        <tissue evidence="13">Leaf</tissue>
    </source>
</reference>
<dbReference type="PANTHER" id="PTHR10694:SF113">
    <property type="entry name" value="PROTEIN JUMONJI"/>
    <property type="match status" value="1"/>
</dbReference>
<feature type="domain" description="JmjN" evidence="11">
    <location>
        <begin position="139"/>
        <end position="180"/>
    </location>
</feature>
<evidence type="ECO:0000259" key="11">
    <source>
        <dbReference type="PROSITE" id="PS51183"/>
    </source>
</evidence>
<dbReference type="OrthoDB" id="1678912at2759"/>
<dbReference type="Gene3D" id="2.60.120.650">
    <property type="entry name" value="Cupin"/>
    <property type="match status" value="1"/>
</dbReference>